<dbReference type="WBParaSite" id="ASIM_0001997201-mRNA-1">
    <property type="protein sequence ID" value="ASIM_0001997201-mRNA-1"/>
    <property type="gene ID" value="ASIM_0001997201"/>
</dbReference>
<reference evidence="4" key="1">
    <citation type="submission" date="2017-02" db="UniProtKB">
        <authorList>
            <consortium name="WormBaseParasite"/>
        </authorList>
    </citation>
    <scope>IDENTIFICATION</scope>
</reference>
<keyword evidence="3" id="KW-1185">Reference proteome</keyword>
<name>A0A0M3KG60_ANISI</name>
<evidence type="ECO:0000313" key="3">
    <source>
        <dbReference type="Proteomes" id="UP000267096"/>
    </source>
</evidence>
<dbReference type="GO" id="GO:0036449">
    <property type="term" value="C:microtubule minus-end"/>
    <property type="evidence" value="ECO:0007669"/>
    <property type="project" value="TreeGrafter"/>
</dbReference>
<protein>
    <submittedName>
        <fullName evidence="4">Patronin (inferred by orthology to a D. melanogaster protein)</fullName>
    </submittedName>
</protein>
<organism evidence="4">
    <name type="scientific">Anisakis simplex</name>
    <name type="common">Herring worm</name>
    <dbReference type="NCBI Taxonomy" id="6269"/>
    <lineage>
        <taxon>Eukaryota</taxon>
        <taxon>Metazoa</taxon>
        <taxon>Ecdysozoa</taxon>
        <taxon>Nematoda</taxon>
        <taxon>Chromadorea</taxon>
        <taxon>Rhabditida</taxon>
        <taxon>Spirurina</taxon>
        <taxon>Ascaridomorpha</taxon>
        <taxon>Ascaridoidea</taxon>
        <taxon>Anisakidae</taxon>
        <taxon>Anisakis</taxon>
        <taxon>Anisakis simplex complex</taxon>
    </lineage>
</organism>
<reference evidence="2 3" key="2">
    <citation type="submission" date="2018-11" db="EMBL/GenBank/DDBJ databases">
        <authorList>
            <consortium name="Pathogen Informatics"/>
        </authorList>
    </citation>
    <scope>NUCLEOTIDE SEQUENCE [LARGE SCALE GENOMIC DNA]</scope>
</reference>
<evidence type="ECO:0000259" key="1">
    <source>
        <dbReference type="Pfam" id="PF25532"/>
    </source>
</evidence>
<evidence type="ECO:0000313" key="2">
    <source>
        <dbReference type="EMBL" id="VDK69076.1"/>
    </source>
</evidence>
<dbReference type="GO" id="GO:0051011">
    <property type="term" value="F:microtubule minus-end binding"/>
    <property type="evidence" value="ECO:0007669"/>
    <property type="project" value="TreeGrafter"/>
</dbReference>
<dbReference type="OrthoDB" id="2125658at2759"/>
<dbReference type="EMBL" id="UYRR01037103">
    <property type="protein sequence ID" value="VDK69076.1"/>
    <property type="molecule type" value="Genomic_DNA"/>
</dbReference>
<dbReference type="GO" id="GO:0031122">
    <property type="term" value="P:cytoplasmic microtubule organization"/>
    <property type="evidence" value="ECO:0007669"/>
    <property type="project" value="TreeGrafter"/>
</dbReference>
<dbReference type="GO" id="GO:0007026">
    <property type="term" value="P:negative regulation of microtubule depolymerization"/>
    <property type="evidence" value="ECO:0007669"/>
    <property type="project" value="TreeGrafter"/>
</dbReference>
<dbReference type="Proteomes" id="UP000267096">
    <property type="component" value="Unassembled WGS sequence"/>
</dbReference>
<accession>A0A0M3KG60</accession>
<dbReference type="InterPro" id="IPR058042">
    <property type="entry name" value="CAMSAP_N"/>
</dbReference>
<dbReference type="Pfam" id="PF25532">
    <property type="entry name" value="CH_CAMSAP2_N"/>
    <property type="match status" value="1"/>
</dbReference>
<dbReference type="InterPro" id="IPR032940">
    <property type="entry name" value="CAMSAP"/>
</dbReference>
<dbReference type="AlphaFoldDB" id="A0A0M3KG60"/>
<evidence type="ECO:0000313" key="4">
    <source>
        <dbReference type="WBParaSite" id="ASIM_0001997201-mRNA-1"/>
    </source>
</evidence>
<dbReference type="GO" id="GO:0005516">
    <property type="term" value="F:calmodulin binding"/>
    <property type="evidence" value="ECO:0007669"/>
    <property type="project" value="InterPro"/>
</dbReference>
<sequence length="169" mass="18989">MEYFKVKGKLAASVKWLIGRVYGGTAPDLLQNPIRYNDNNVSLVVLMIQQPHGVVLRALASHSVPLMISGEEANITEAMLASVQPFHQAVHLAVMDALMCAHMRSIITIERVVFAVQNYTTVDKREEPMDSVDALLFWINKICLLVRDDMEKCQAMRKDSNQCIVCVPF</sequence>
<dbReference type="PANTHER" id="PTHR21595">
    <property type="entry name" value="PATRONIN"/>
    <property type="match status" value="1"/>
</dbReference>
<proteinExistence type="predicted"/>
<dbReference type="PANTHER" id="PTHR21595:SF0">
    <property type="entry name" value="PATRONIN"/>
    <property type="match status" value="1"/>
</dbReference>
<gene>
    <name evidence="2" type="ORF">ASIM_LOCUS19358</name>
</gene>
<feature type="domain" description="CASAMP N-terminal" evidence="1">
    <location>
        <begin position="49"/>
        <end position="104"/>
    </location>
</feature>